<dbReference type="AlphaFoldDB" id="A0A2J6TS60"/>
<dbReference type="GeneID" id="36578709"/>
<keyword evidence="2" id="KW-1185">Reference proteome</keyword>
<dbReference type="RefSeq" id="XP_024742761.1">
    <property type="nucleotide sequence ID" value="XM_024870627.1"/>
</dbReference>
<dbReference type="Proteomes" id="UP000235371">
    <property type="component" value="Unassembled WGS sequence"/>
</dbReference>
<organism evidence="1 2">
    <name type="scientific">Hyaloscypha bicolor E</name>
    <dbReference type="NCBI Taxonomy" id="1095630"/>
    <lineage>
        <taxon>Eukaryota</taxon>
        <taxon>Fungi</taxon>
        <taxon>Dikarya</taxon>
        <taxon>Ascomycota</taxon>
        <taxon>Pezizomycotina</taxon>
        <taxon>Leotiomycetes</taxon>
        <taxon>Helotiales</taxon>
        <taxon>Hyaloscyphaceae</taxon>
        <taxon>Hyaloscypha</taxon>
        <taxon>Hyaloscypha bicolor</taxon>
    </lineage>
</organism>
<evidence type="ECO:0000313" key="1">
    <source>
        <dbReference type="EMBL" id="PMD65857.1"/>
    </source>
</evidence>
<protein>
    <submittedName>
        <fullName evidence="1">Uncharacterized protein</fullName>
    </submittedName>
</protein>
<accession>A0A2J6TS60</accession>
<dbReference type="EMBL" id="KZ613745">
    <property type="protein sequence ID" value="PMD65857.1"/>
    <property type="molecule type" value="Genomic_DNA"/>
</dbReference>
<evidence type="ECO:0000313" key="2">
    <source>
        <dbReference type="Proteomes" id="UP000235371"/>
    </source>
</evidence>
<name>A0A2J6TS60_9HELO</name>
<proteinExistence type="predicted"/>
<gene>
    <name evidence="1" type="ORF">K444DRAFT_154871</name>
</gene>
<reference evidence="1 2" key="1">
    <citation type="submission" date="2016-04" db="EMBL/GenBank/DDBJ databases">
        <title>A degradative enzymes factory behind the ericoid mycorrhizal symbiosis.</title>
        <authorList>
            <consortium name="DOE Joint Genome Institute"/>
            <person name="Martino E."/>
            <person name="Morin E."/>
            <person name="Grelet G."/>
            <person name="Kuo A."/>
            <person name="Kohler A."/>
            <person name="Daghino S."/>
            <person name="Barry K."/>
            <person name="Choi C."/>
            <person name="Cichocki N."/>
            <person name="Clum A."/>
            <person name="Copeland A."/>
            <person name="Hainaut M."/>
            <person name="Haridas S."/>
            <person name="Labutti K."/>
            <person name="Lindquist E."/>
            <person name="Lipzen A."/>
            <person name="Khouja H.-R."/>
            <person name="Murat C."/>
            <person name="Ohm R."/>
            <person name="Olson A."/>
            <person name="Spatafora J."/>
            <person name="Veneault-Fourrey C."/>
            <person name="Henrissat B."/>
            <person name="Grigoriev I."/>
            <person name="Martin F."/>
            <person name="Perotto S."/>
        </authorList>
    </citation>
    <scope>NUCLEOTIDE SEQUENCE [LARGE SCALE GENOMIC DNA]</scope>
    <source>
        <strain evidence="1 2">E</strain>
    </source>
</reference>
<sequence>MRIVDYDILNCPRSFLERRDRNRMLLRELLEDVSHVKHNCNACLPLQQNLLFKYIYPFRKTFNVLKLLCWSTVGGCFGYLNKLTKAGVGRGTVHKRVLHRTWCQHEEASLQHSYGEGISFPLAGSQVVIGCYNLRRGCVDPPFIAFQLLSEDFTQRVTPW</sequence>
<dbReference type="InParanoid" id="A0A2J6TS60"/>